<keyword evidence="3 8" id="KW-0812">Transmembrane</keyword>
<dbReference type="EMBL" id="CAVLGL010000013">
    <property type="protein sequence ID" value="CAK1580419.1"/>
    <property type="molecule type" value="Genomic_DNA"/>
</dbReference>
<dbReference type="AlphaFoldDB" id="A0AAV1KEZ1"/>
<comment type="subcellular location">
    <subcellularLocation>
        <location evidence="1">Cell membrane</location>
        <topology evidence="1">Multi-pass membrane protein</topology>
    </subcellularLocation>
</comment>
<gene>
    <name evidence="9" type="ORF">PARMNEM_LOCUS2225</name>
</gene>
<accession>A0AAV1KEZ1</accession>
<keyword evidence="4 8" id="KW-1133">Transmembrane helix</keyword>
<dbReference type="GO" id="GO:0005886">
    <property type="term" value="C:plasma membrane"/>
    <property type="evidence" value="ECO:0007669"/>
    <property type="project" value="UniProtKB-SubCell"/>
</dbReference>
<sequence length="668" mass="78696">MVLHLIMFSALAFDNMMVLRDKEDQRIEIIADIVGENLKTNGWNNILCFGHLPDNFYKKVKNLNLTFSISNIDVDDDYYVEDAVPYHSNVVIIDCLNFEQFEDVMTKVVSLPYWHPLSHVILYYHTIEDKKMTAKLFYILWYYKAINAIIIQYNDLEDLFLVSYYNPYISEHYQLKYVYGCRMTKKIGMPFDNFETGFSCEEGCEKLPIYSKIRTNFFGTCLGYDTFSFYYNDTAVLRNVNLFENKVRNFHGYPLRAFGVEVLPFLEIRNHSDGTYTLHKRDAMIWNTMSEIMNFTINLSPAEGKIKKPFDYDLNIQMNFDFSNRKFDLFLFPVYLFDLVIVHVDYTFPYKESGVCFLAHRADFETILFDVKLLLNNINLVVQFLLCLLCSWFVFFIFNMEQRGSISFDQAGKDFVNTVRLILSIGLYNPPKRNSFRIYLSISLWCFFVLNFSTQAAIISFFSASKRGKEVDTYDDIVQKGYLVEGMASPDVILPDDKEVFRTINSRMVPNKDLFGCVNKMNNDTRRFCLLDCAVSKYLERNKMNEKGQQFLHVAKDRAHSHYLNMILQKNSAITEIYNKYVLAIVEAGLVTKWEQYRYNDIKEEAPVRPMGWEDVEGIYKCYILFLVLSFIIFTCEVSIAVLVKIKNHFFKKIKQWRKHTTKRHKDK</sequence>
<proteinExistence type="predicted"/>
<name>A0AAV1KEZ1_9NEOP</name>
<feature type="transmembrane region" description="Helical" evidence="8">
    <location>
        <begin position="623"/>
        <end position="644"/>
    </location>
</feature>
<dbReference type="PANTHER" id="PTHR42643">
    <property type="entry name" value="IONOTROPIC RECEPTOR 20A-RELATED"/>
    <property type="match status" value="1"/>
</dbReference>
<feature type="transmembrane region" description="Helical" evidence="8">
    <location>
        <begin position="380"/>
        <end position="398"/>
    </location>
</feature>
<keyword evidence="7" id="KW-0325">Glycoprotein</keyword>
<keyword evidence="10" id="KW-1185">Reference proteome</keyword>
<evidence type="ECO:0000256" key="1">
    <source>
        <dbReference type="ARBA" id="ARBA00004651"/>
    </source>
</evidence>
<evidence type="ECO:0000256" key="6">
    <source>
        <dbReference type="ARBA" id="ARBA00023170"/>
    </source>
</evidence>
<evidence type="ECO:0000256" key="4">
    <source>
        <dbReference type="ARBA" id="ARBA00022989"/>
    </source>
</evidence>
<dbReference type="InterPro" id="IPR052192">
    <property type="entry name" value="Insect_Ionotropic_Sensory_Rcpt"/>
</dbReference>
<keyword evidence="2" id="KW-1003">Cell membrane</keyword>
<dbReference type="PANTHER" id="PTHR42643:SF24">
    <property type="entry name" value="IONOTROPIC RECEPTOR 60A"/>
    <property type="match status" value="1"/>
</dbReference>
<organism evidence="9 10">
    <name type="scientific">Parnassius mnemosyne</name>
    <name type="common">clouded apollo</name>
    <dbReference type="NCBI Taxonomy" id="213953"/>
    <lineage>
        <taxon>Eukaryota</taxon>
        <taxon>Metazoa</taxon>
        <taxon>Ecdysozoa</taxon>
        <taxon>Arthropoda</taxon>
        <taxon>Hexapoda</taxon>
        <taxon>Insecta</taxon>
        <taxon>Pterygota</taxon>
        <taxon>Neoptera</taxon>
        <taxon>Endopterygota</taxon>
        <taxon>Lepidoptera</taxon>
        <taxon>Glossata</taxon>
        <taxon>Ditrysia</taxon>
        <taxon>Papilionoidea</taxon>
        <taxon>Papilionidae</taxon>
        <taxon>Parnassiinae</taxon>
        <taxon>Parnassini</taxon>
        <taxon>Parnassius</taxon>
        <taxon>Driopa</taxon>
    </lineage>
</organism>
<evidence type="ECO:0000256" key="5">
    <source>
        <dbReference type="ARBA" id="ARBA00023136"/>
    </source>
</evidence>
<evidence type="ECO:0000313" key="10">
    <source>
        <dbReference type="Proteomes" id="UP001314205"/>
    </source>
</evidence>
<comment type="caution">
    <text evidence="9">The sequence shown here is derived from an EMBL/GenBank/DDBJ whole genome shotgun (WGS) entry which is preliminary data.</text>
</comment>
<keyword evidence="5 8" id="KW-0472">Membrane</keyword>
<evidence type="ECO:0000256" key="8">
    <source>
        <dbReference type="SAM" id="Phobius"/>
    </source>
</evidence>
<evidence type="ECO:0000256" key="2">
    <source>
        <dbReference type="ARBA" id="ARBA00022475"/>
    </source>
</evidence>
<feature type="transmembrane region" description="Helical" evidence="8">
    <location>
        <begin position="438"/>
        <end position="462"/>
    </location>
</feature>
<evidence type="ECO:0000313" key="9">
    <source>
        <dbReference type="EMBL" id="CAK1580419.1"/>
    </source>
</evidence>
<evidence type="ECO:0000256" key="7">
    <source>
        <dbReference type="ARBA" id="ARBA00023180"/>
    </source>
</evidence>
<evidence type="ECO:0008006" key="11">
    <source>
        <dbReference type="Google" id="ProtNLM"/>
    </source>
</evidence>
<dbReference type="SUPFAM" id="SSF53850">
    <property type="entry name" value="Periplasmic binding protein-like II"/>
    <property type="match status" value="1"/>
</dbReference>
<keyword evidence="6" id="KW-0675">Receptor</keyword>
<evidence type="ECO:0000256" key="3">
    <source>
        <dbReference type="ARBA" id="ARBA00022692"/>
    </source>
</evidence>
<protein>
    <recommendedName>
        <fullName evidence="11">Ionotropic receptor</fullName>
    </recommendedName>
</protein>
<reference evidence="9 10" key="1">
    <citation type="submission" date="2023-11" db="EMBL/GenBank/DDBJ databases">
        <authorList>
            <person name="Hedman E."/>
            <person name="Englund M."/>
            <person name="Stromberg M."/>
            <person name="Nyberg Akerstrom W."/>
            <person name="Nylinder S."/>
            <person name="Jareborg N."/>
            <person name="Kallberg Y."/>
            <person name="Kronander E."/>
        </authorList>
    </citation>
    <scope>NUCLEOTIDE SEQUENCE [LARGE SCALE GENOMIC DNA]</scope>
</reference>
<dbReference type="Proteomes" id="UP001314205">
    <property type="component" value="Unassembled WGS sequence"/>
</dbReference>